<comment type="catalytic activity">
    <reaction evidence="7">
        <text>L-threonyl-[protein] + ATP = O-phospho-L-threonyl-[protein] + ADP + H(+)</text>
        <dbReference type="Rhea" id="RHEA:46608"/>
        <dbReference type="Rhea" id="RHEA-COMP:11060"/>
        <dbReference type="Rhea" id="RHEA-COMP:11605"/>
        <dbReference type="ChEBI" id="CHEBI:15378"/>
        <dbReference type="ChEBI" id="CHEBI:30013"/>
        <dbReference type="ChEBI" id="CHEBI:30616"/>
        <dbReference type="ChEBI" id="CHEBI:61977"/>
        <dbReference type="ChEBI" id="CHEBI:456216"/>
        <dbReference type="EC" id="2.7.11.1"/>
    </reaction>
</comment>
<protein>
    <recommendedName>
        <fullName evidence="1">non-specific serine/threonine protein kinase</fullName>
        <ecNumber evidence="1">2.7.11.1</ecNumber>
    </recommendedName>
</protein>
<dbReference type="Gene3D" id="3.30.200.20">
    <property type="entry name" value="Phosphorylase Kinase, domain 1"/>
    <property type="match status" value="1"/>
</dbReference>
<dbReference type="GO" id="GO:0005524">
    <property type="term" value="F:ATP binding"/>
    <property type="evidence" value="ECO:0007669"/>
    <property type="project" value="UniProtKB-UniRule"/>
</dbReference>
<feature type="region of interest" description="Disordered" evidence="10">
    <location>
        <begin position="314"/>
        <end position="365"/>
    </location>
</feature>
<keyword evidence="14" id="KW-1185">Reference proteome</keyword>
<feature type="transmembrane region" description="Helical" evidence="11">
    <location>
        <begin position="468"/>
        <end position="494"/>
    </location>
</feature>
<evidence type="ECO:0000313" key="13">
    <source>
        <dbReference type="EMBL" id="PSB25778.1"/>
    </source>
</evidence>
<feature type="transmembrane region" description="Helical" evidence="11">
    <location>
        <begin position="398"/>
        <end position="425"/>
    </location>
</feature>
<feature type="binding site" evidence="9">
    <location>
        <position position="78"/>
    </location>
    <ligand>
        <name>ATP</name>
        <dbReference type="ChEBI" id="CHEBI:30616"/>
    </ligand>
</feature>
<evidence type="ECO:0000256" key="3">
    <source>
        <dbReference type="ARBA" id="ARBA00022679"/>
    </source>
</evidence>
<evidence type="ECO:0000256" key="8">
    <source>
        <dbReference type="ARBA" id="ARBA00048679"/>
    </source>
</evidence>
<dbReference type="PANTHER" id="PTHR24363:SF0">
    <property type="entry name" value="SERINE_THREONINE KINASE LIKE DOMAIN CONTAINING 1"/>
    <property type="match status" value="1"/>
</dbReference>
<reference evidence="13 14" key="2">
    <citation type="submission" date="2018-03" db="EMBL/GenBank/DDBJ databases">
        <title>The ancient ancestry and fast evolution of plastids.</title>
        <authorList>
            <person name="Moore K.R."/>
            <person name="Magnabosco C."/>
            <person name="Momper L."/>
            <person name="Gold D.A."/>
            <person name="Bosak T."/>
            <person name="Fournier G.P."/>
        </authorList>
    </citation>
    <scope>NUCLEOTIDE SEQUENCE [LARGE SCALE GENOMIC DNA]</scope>
    <source>
        <strain evidence="13 14">ULC18</strain>
    </source>
</reference>
<keyword evidence="6 9" id="KW-0067">ATP-binding</keyword>
<evidence type="ECO:0000256" key="2">
    <source>
        <dbReference type="ARBA" id="ARBA00022527"/>
    </source>
</evidence>
<evidence type="ECO:0000256" key="5">
    <source>
        <dbReference type="ARBA" id="ARBA00022777"/>
    </source>
</evidence>
<keyword evidence="4 9" id="KW-0547">Nucleotide-binding</keyword>
<dbReference type="PROSITE" id="PS50011">
    <property type="entry name" value="PROTEIN_KINASE_DOM"/>
    <property type="match status" value="1"/>
</dbReference>
<sequence length="501" mass="54238">MDLYCTRPGCPRPVNAFADLDHPATLKTVPQKYCTTCGMELILVGRYLPLKLLGQGGFGAAFLARDRYTPAMRQCVVKQFLPSGNLSPAQLEVAQQLFEREAEVLEQLGNTHPLIPDLFAFFELTPPSTQSGKQDKFFYLVQEYIDGETMEEELVQKGTLSPDDVTLMLKEVLEILTFVHDHGSIHRDIKPSNIMRHRNGRFYLLDFGAVKQATKGAAVAKSTGIYSLGFAPPEQMSGGEVYPSSDLYALAVTGLMLLTGKQPNELFDSYSNTWKWRSYASGVKRSLADALDRMLLPTPSQRFQSAAEVLTALAQSSSPGRVRSPVTPKQAPPPVPSSPTALPQPLPQQQPVSLPIASTPASSQSLKPARQRAAIAPFSTLELLGAAAFTGFEGGLLAIALMSLLGTSIVSGGFWIVLLAGLVFLQSRRTIERVDLLITAGITLAIVLFVSPLHRLAVYFASLFGGNVLLTVVAIAVATSLGAIAVTALFRIIFNLLSNFL</sequence>
<gene>
    <name evidence="13" type="ORF">C7B82_22265</name>
</gene>
<comment type="caution">
    <text evidence="13">The sequence shown here is derived from an EMBL/GenBank/DDBJ whole genome shotgun (WGS) entry which is preliminary data.</text>
</comment>
<reference evidence="14" key="1">
    <citation type="submission" date="2018-02" db="EMBL/GenBank/DDBJ databases">
        <authorList>
            <person name="Moore K."/>
            <person name="Momper L."/>
        </authorList>
    </citation>
    <scope>NUCLEOTIDE SEQUENCE [LARGE SCALE GENOMIC DNA]</scope>
    <source>
        <strain evidence="14">ULC18</strain>
    </source>
</reference>
<dbReference type="PROSITE" id="PS00107">
    <property type="entry name" value="PROTEIN_KINASE_ATP"/>
    <property type="match status" value="1"/>
</dbReference>
<dbReference type="GO" id="GO:0004674">
    <property type="term" value="F:protein serine/threonine kinase activity"/>
    <property type="evidence" value="ECO:0007669"/>
    <property type="project" value="UniProtKB-KW"/>
</dbReference>
<evidence type="ECO:0000256" key="11">
    <source>
        <dbReference type="SAM" id="Phobius"/>
    </source>
</evidence>
<dbReference type="InterPro" id="IPR000719">
    <property type="entry name" value="Prot_kinase_dom"/>
</dbReference>
<dbReference type="NCBIfam" id="NF045510">
    <property type="entry name" value="4Cys_prefix_kin"/>
    <property type="match status" value="1"/>
</dbReference>
<keyword evidence="3" id="KW-0808">Transferase</keyword>
<proteinExistence type="predicted"/>
<dbReference type="RefSeq" id="WP_106258685.1">
    <property type="nucleotide sequence ID" value="NZ_CAWNSW010000160.1"/>
</dbReference>
<feature type="domain" description="Protein kinase" evidence="12">
    <location>
        <begin position="47"/>
        <end position="314"/>
    </location>
</feature>
<keyword evidence="11" id="KW-0812">Transmembrane</keyword>
<dbReference type="InterPro" id="IPR017441">
    <property type="entry name" value="Protein_kinase_ATP_BS"/>
</dbReference>
<keyword evidence="11" id="KW-1133">Transmembrane helix</keyword>
<dbReference type="SUPFAM" id="SSF56112">
    <property type="entry name" value="Protein kinase-like (PK-like)"/>
    <property type="match status" value="1"/>
</dbReference>
<comment type="catalytic activity">
    <reaction evidence="8">
        <text>L-seryl-[protein] + ATP = O-phospho-L-seryl-[protein] + ADP + H(+)</text>
        <dbReference type="Rhea" id="RHEA:17989"/>
        <dbReference type="Rhea" id="RHEA-COMP:9863"/>
        <dbReference type="Rhea" id="RHEA-COMP:11604"/>
        <dbReference type="ChEBI" id="CHEBI:15378"/>
        <dbReference type="ChEBI" id="CHEBI:29999"/>
        <dbReference type="ChEBI" id="CHEBI:30616"/>
        <dbReference type="ChEBI" id="CHEBI:83421"/>
        <dbReference type="ChEBI" id="CHEBI:456216"/>
        <dbReference type="EC" id="2.7.11.1"/>
    </reaction>
</comment>
<dbReference type="CDD" id="cd14014">
    <property type="entry name" value="STKc_PknB_like"/>
    <property type="match status" value="1"/>
</dbReference>
<evidence type="ECO:0000256" key="7">
    <source>
        <dbReference type="ARBA" id="ARBA00047899"/>
    </source>
</evidence>
<dbReference type="Pfam" id="PF00069">
    <property type="entry name" value="Pkinase"/>
    <property type="match status" value="1"/>
</dbReference>
<dbReference type="EMBL" id="PVWK01000121">
    <property type="protein sequence ID" value="PSB25778.1"/>
    <property type="molecule type" value="Genomic_DNA"/>
</dbReference>
<dbReference type="PANTHER" id="PTHR24363">
    <property type="entry name" value="SERINE/THREONINE PROTEIN KINASE"/>
    <property type="match status" value="1"/>
</dbReference>
<dbReference type="SMART" id="SM00220">
    <property type="entry name" value="S_TKc"/>
    <property type="match status" value="1"/>
</dbReference>
<accession>A0A2T1DZ56</accession>
<organism evidence="13 14">
    <name type="scientific">Stenomitos frigidus ULC18</name>
    <dbReference type="NCBI Taxonomy" id="2107698"/>
    <lineage>
        <taxon>Bacteria</taxon>
        <taxon>Bacillati</taxon>
        <taxon>Cyanobacteriota</taxon>
        <taxon>Cyanophyceae</taxon>
        <taxon>Leptolyngbyales</taxon>
        <taxon>Leptolyngbyaceae</taxon>
        <taxon>Stenomitos</taxon>
    </lineage>
</organism>
<dbReference type="OrthoDB" id="428645at2"/>
<evidence type="ECO:0000256" key="6">
    <source>
        <dbReference type="ARBA" id="ARBA00022840"/>
    </source>
</evidence>
<evidence type="ECO:0000259" key="12">
    <source>
        <dbReference type="PROSITE" id="PS50011"/>
    </source>
</evidence>
<keyword evidence="11" id="KW-0472">Membrane</keyword>
<feature type="compositionally biased region" description="Pro residues" evidence="10">
    <location>
        <begin position="330"/>
        <end position="348"/>
    </location>
</feature>
<keyword evidence="5 13" id="KW-0418">Kinase</keyword>
<evidence type="ECO:0000256" key="1">
    <source>
        <dbReference type="ARBA" id="ARBA00012513"/>
    </source>
</evidence>
<dbReference type="EC" id="2.7.11.1" evidence="1"/>
<keyword evidence="2 13" id="KW-0723">Serine/threonine-protein kinase</keyword>
<dbReference type="AlphaFoldDB" id="A0A2T1DZ56"/>
<evidence type="ECO:0000256" key="10">
    <source>
        <dbReference type="SAM" id="MobiDB-lite"/>
    </source>
</evidence>
<evidence type="ECO:0000313" key="14">
    <source>
        <dbReference type="Proteomes" id="UP000239576"/>
    </source>
</evidence>
<feature type="transmembrane region" description="Helical" evidence="11">
    <location>
        <begin position="437"/>
        <end position="462"/>
    </location>
</feature>
<dbReference type="InterPro" id="IPR011009">
    <property type="entry name" value="Kinase-like_dom_sf"/>
</dbReference>
<evidence type="ECO:0000256" key="9">
    <source>
        <dbReference type="PROSITE-ProRule" id="PRU10141"/>
    </source>
</evidence>
<evidence type="ECO:0000256" key="4">
    <source>
        <dbReference type="ARBA" id="ARBA00022741"/>
    </source>
</evidence>
<dbReference type="Gene3D" id="1.10.510.10">
    <property type="entry name" value="Transferase(Phosphotransferase) domain 1"/>
    <property type="match status" value="1"/>
</dbReference>
<dbReference type="Proteomes" id="UP000239576">
    <property type="component" value="Unassembled WGS sequence"/>
</dbReference>
<name>A0A2T1DZ56_9CYAN</name>